<dbReference type="PIRSF" id="PIRSF037495">
    <property type="entry name" value="Opine_OX_OoxA/HcnB"/>
    <property type="match status" value="1"/>
</dbReference>
<dbReference type="InterPro" id="IPR041117">
    <property type="entry name" value="SoxA_A3"/>
</dbReference>
<dbReference type="Gene3D" id="3.50.50.60">
    <property type="entry name" value="FAD/NAD(P)-binding domain"/>
    <property type="match status" value="3"/>
</dbReference>
<dbReference type="PANTHER" id="PTHR42949">
    <property type="entry name" value="ANAEROBIC GLYCEROL-3-PHOSPHATE DEHYDROGENASE SUBUNIT B"/>
    <property type="match status" value="1"/>
</dbReference>
<dbReference type="InterPro" id="IPR017224">
    <property type="entry name" value="Opine_Oxase_asu/HCN_bsu"/>
</dbReference>
<dbReference type="InterPro" id="IPR023753">
    <property type="entry name" value="FAD/NAD-binding_dom"/>
</dbReference>
<dbReference type="Pfam" id="PF17806">
    <property type="entry name" value="SO_alpha_A3"/>
    <property type="match status" value="1"/>
</dbReference>
<keyword evidence="1" id="KW-0560">Oxidoreductase</keyword>
<proteinExistence type="predicted"/>
<evidence type="ECO:0000256" key="1">
    <source>
        <dbReference type="ARBA" id="ARBA00023002"/>
    </source>
</evidence>
<dbReference type="PRINTS" id="PR00368">
    <property type="entry name" value="FADPNR"/>
</dbReference>
<dbReference type="Pfam" id="PF07992">
    <property type="entry name" value="Pyr_redox_2"/>
    <property type="match status" value="1"/>
</dbReference>
<dbReference type="SUPFAM" id="SSF51905">
    <property type="entry name" value="FAD/NAD(P)-binding domain"/>
    <property type="match status" value="1"/>
</dbReference>
<reference evidence="5" key="1">
    <citation type="journal article" date="2019" name="Int. J. Syst. Evol. Microbiol.">
        <title>The Global Catalogue of Microorganisms (GCM) 10K type strain sequencing project: providing services to taxonomists for standard genome sequencing and annotation.</title>
        <authorList>
            <consortium name="The Broad Institute Genomics Platform"/>
            <consortium name="The Broad Institute Genome Sequencing Center for Infectious Disease"/>
            <person name="Wu L."/>
            <person name="Ma J."/>
        </authorList>
    </citation>
    <scope>NUCLEOTIDE SEQUENCE [LARGE SCALE GENOMIC DNA]</scope>
    <source>
        <strain evidence="5">JCM 17666</strain>
    </source>
</reference>
<dbReference type="EMBL" id="BAABFO010000006">
    <property type="protein sequence ID" value="GAA4329634.1"/>
    <property type="molecule type" value="Genomic_DNA"/>
</dbReference>
<organism evidence="4 5">
    <name type="scientific">Pigmentiphaga soli</name>
    <dbReference type="NCBI Taxonomy" id="1007095"/>
    <lineage>
        <taxon>Bacteria</taxon>
        <taxon>Pseudomonadati</taxon>
        <taxon>Pseudomonadota</taxon>
        <taxon>Betaproteobacteria</taxon>
        <taxon>Burkholderiales</taxon>
        <taxon>Alcaligenaceae</taxon>
        <taxon>Pigmentiphaga</taxon>
    </lineage>
</organism>
<gene>
    <name evidence="4" type="ORF">GCM10023144_16670</name>
</gene>
<evidence type="ECO:0000259" key="3">
    <source>
        <dbReference type="Pfam" id="PF17806"/>
    </source>
</evidence>
<dbReference type="Gene3D" id="1.10.10.1100">
    <property type="entry name" value="BFD-like [2Fe-2S]-binding domain"/>
    <property type="match status" value="1"/>
</dbReference>
<dbReference type="PANTHER" id="PTHR42949:SF3">
    <property type="entry name" value="ANAEROBIC GLYCEROL-3-PHOSPHATE DEHYDROGENASE SUBUNIT B"/>
    <property type="match status" value="1"/>
</dbReference>
<protein>
    <submittedName>
        <fullName evidence="4">NAD(P)/FAD-dependent oxidoreductase</fullName>
    </submittedName>
</protein>
<dbReference type="Proteomes" id="UP001501671">
    <property type="component" value="Unassembled WGS sequence"/>
</dbReference>
<feature type="domain" description="FAD/NAD(P)-binding" evidence="2">
    <location>
        <begin position="6"/>
        <end position="320"/>
    </location>
</feature>
<dbReference type="InterPro" id="IPR041854">
    <property type="entry name" value="BFD-like_2Fe2S-bd_dom_sf"/>
</dbReference>
<accession>A0ABP8GTT8</accession>
<dbReference type="CDD" id="cd19946">
    <property type="entry name" value="GlpA-like_Fer2_BFD-like"/>
    <property type="match status" value="1"/>
</dbReference>
<name>A0ABP8GTT8_9BURK</name>
<evidence type="ECO:0000313" key="5">
    <source>
        <dbReference type="Proteomes" id="UP001501671"/>
    </source>
</evidence>
<evidence type="ECO:0000259" key="2">
    <source>
        <dbReference type="Pfam" id="PF07992"/>
    </source>
</evidence>
<comment type="caution">
    <text evidence="4">The sequence shown here is derived from an EMBL/GenBank/DDBJ whole genome shotgun (WGS) entry which is preliminary data.</text>
</comment>
<feature type="domain" description="SoxA A3" evidence="3">
    <location>
        <begin position="381"/>
        <end position="460"/>
    </location>
</feature>
<dbReference type="InterPro" id="IPR051691">
    <property type="entry name" value="Metab_Enz_Cyan_OpOx_G3PDH"/>
</dbReference>
<keyword evidence="5" id="KW-1185">Reference proteome</keyword>
<evidence type="ECO:0000313" key="4">
    <source>
        <dbReference type="EMBL" id="GAA4329634.1"/>
    </source>
</evidence>
<dbReference type="PRINTS" id="PR00469">
    <property type="entry name" value="PNDRDTASEII"/>
</dbReference>
<sequence>MNEQCDLAIVGAGPAGMAAAIAAAECGLSAIVADEQFAPGGQIYRGIEAVAASRPQTYAACGEDYAKGLDLVRAFRDSGARYRSRASVWRIDEDRTVYWSDGERSHRMQARSVLIATGAIERPVPIPGWTLPGVHSCGGAQILFKSADLAPGGRTVLAGSGVLLFLYAWQLLRRGVAVDAILETTPPANYARAARHLPGALAAAGYLRKGLQMIHALKRAGIPIERGASSLRAVGKRRVERIEYRAGGRARSMPVDTLLVHEGVVPHVNLAFSIGCETAWDPVQLCFRPVLQPSGETSVPGVFVAGDGAGIAGAVAAQHGGTLAGLSIAKQLGAIDDARMETLAAVARAQLKKHLCVRPFLDTLYQPAREVLAPSDPDTIVCRCEEVSAGQIRKLAAEGCAGPNQLKAFVRCGMGPCQGRLCGLTVAGLLAEARGKAVAEIGHYRVRSPVKPITVGQLAGLDDPMEGV</sequence>
<dbReference type="InterPro" id="IPR036188">
    <property type="entry name" value="FAD/NAD-bd_sf"/>
</dbReference>